<dbReference type="InterPro" id="IPR000718">
    <property type="entry name" value="Peptidase_M13"/>
</dbReference>
<dbReference type="GO" id="GO:0004222">
    <property type="term" value="F:metalloendopeptidase activity"/>
    <property type="evidence" value="ECO:0007669"/>
    <property type="project" value="InterPro"/>
</dbReference>
<dbReference type="OMA" id="CDGWERD"/>
<keyword evidence="2" id="KW-0812">Transmembrane</keyword>
<gene>
    <name evidence="3" type="ORF">HPB48_007954</name>
</gene>
<dbReference type="InterPro" id="IPR024079">
    <property type="entry name" value="MetalloPept_cat_dom_sf"/>
</dbReference>
<feature type="compositionally biased region" description="Polar residues" evidence="1">
    <location>
        <begin position="52"/>
        <end position="66"/>
    </location>
</feature>
<evidence type="ECO:0000256" key="1">
    <source>
        <dbReference type="SAM" id="MobiDB-lite"/>
    </source>
</evidence>
<dbReference type="EMBL" id="JABSTR010000002">
    <property type="protein sequence ID" value="KAH9363826.1"/>
    <property type="molecule type" value="Genomic_DNA"/>
</dbReference>
<feature type="region of interest" description="Disordered" evidence="1">
    <location>
        <begin position="32"/>
        <end position="66"/>
    </location>
</feature>
<dbReference type="PANTHER" id="PTHR11733">
    <property type="entry name" value="ZINC METALLOPROTEASE FAMILY M13 NEPRILYSIN-RELATED"/>
    <property type="match status" value="1"/>
</dbReference>
<evidence type="ECO:0000313" key="3">
    <source>
        <dbReference type="EMBL" id="KAH9363826.1"/>
    </source>
</evidence>
<dbReference type="AlphaFoldDB" id="A0A9J6FL55"/>
<dbReference type="GO" id="GO:0005886">
    <property type="term" value="C:plasma membrane"/>
    <property type="evidence" value="ECO:0007669"/>
    <property type="project" value="TreeGrafter"/>
</dbReference>
<dbReference type="SUPFAM" id="SSF55486">
    <property type="entry name" value="Metalloproteases ('zincins'), catalytic domain"/>
    <property type="match status" value="1"/>
</dbReference>
<dbReference type="InterPro" id="IPR042089">
    <property type="entry name" value="Peptidase_M13_dom_2"/>
</dbReference>
<dbReference type="PROSITE" id="PS51885">
    <property type="entry name" value="NEPRILYSIN"/>
    <property type="match status" value="1"/>
</dbReference>
<dbReference type="Proteomes" id="UP000821853">
    <property type="component" value="Chromosome 10"/>
</dbReference>
<dbReference type="PANTHER" id="PTHR11733:SF241">
    <property type="entry name" value="GH26575P-RELATED"/>
    <property type="match status" value="1"/>
</dbReference>
<dbReference type="GO" id="GO:0016485">
    <property type="term" value="P:protein processing"/>
    <property type="evidence" value="ECO:0007669"/>
    <property type="project" value="TreeGrafter"/>
</dbReference>
<reference evidence="3 4" key="1">
    <citation type="journal article" date="2020" name="Cell">
        <title>Large-Scale Comparative Analyses of Tick Genomes Elucidate Their Genetic Diversity and Vector Capacities.</title>
        <authorList>
            <consortium name="Tick Genome and Microbiome Consortium (TIGMIC)"/>
            <person name="Jia N."/>
            <person name="Wang J."/>
            <person name="Shi W."/>
            <person name="Du L."/>
            <person name="Sun Y."/>
            <person name="Zhan W."/>
            <person name="Jiang J.F."/>
            <person name="Wang Q."/>
            <person name="Zhang B."/>
            <person name="Ji P."/>
            <person name="Bell-Sakyi L."/>
            <person name="Cui X.M."/>
            <person name="Yuan T.T."/>
            <person name="Jiang B.G."/>
            <person name="Yang W.F."/>
            <person name="Lam T.T."/>
            <person name="Chang Q.C."/>
            <person name="Ding S.J."/>
            <person name="Wang X.J."/>
            <person name="Zhu J.G."/>
            <person name="Ruan X.D."/>
            <person name="Zhao L."/>
            <person name="Wei J.T."/>
            <person name="Ye R.Z."/>
            <person name="Que T.C."/>
            <person name="Du C.H."/>
            <person name="Zhou Y.H."/>
            <person name="Cheng J.X."/>
            <person name="Dai P.F."/>
            <person name="Guo W.B."/>
            <person name="Han X.H."/>
            <person name="Huang E.J."/>
            <person name="Li L.F."/>
            <person name="Wei W."/>
            <person name="Gao Y.C."/>
            <person name="Liu J.Z."/>
            <person name="Shao H.Z."/>
            <person name="Wang X."/>
            <person name="Wang C.C."/>
            <person name="Yang T.C."/>
            <person name="Huo Q.B."/>
            <person name="Li W."/>
            <person name="Chen H.Y."/>
            <person name="Chen S.E."/>
            <person name="Zhou L.G."/>
            <person name="Ni X.B."/>
            <person name="Tian J.H."/>
            <person name="Sheng Y."/>
            <person name="Liu T."/>
            <person name="Pan Y.S."/>
            <person name="Xia L.Y."/>
            <person name="Li J."/>
            <person name="Zhao F."/>
            <person name="Cao W.C."/>
        </authorList>
    </citation>
    <scope>NUCLEOTIDE SEQUENCE [LARGE SCALE GENOMIC DNA]</scope>
    <source>
        <strain evidence="3">HaeL-2018</strain>
    </source>
</reference>
<keyword evidence="2" id="KW-0472">Membrane</keyword>
<feature type="compositionally biased region" description="Basic and acidic residues" evidence="1">
    <location>
        <begin position="34"/>
        <end position="45"/>
    </location>
</feature>
<sequence length="798" mass="86995">MTQNSAEDIFDACAAHPDDKLLFVRSEQCAGDSRSVRGIHEREDLAPPASSRRGSTATLGETGQANGISDHEEKLHWNSHAVANVILHTNVAGQLTESRSGSRGETRKPRDNIVGNASTATSSRESKIGDGSTALNQQSLPAVPQEHLPTDVAKRRSRAIAACIVVGSTSAVVMAVAAIISIALLKSSMPGDVCSTLECRKYAQLLLSSVNESVKPCQSFTRFVCDGWERNNTFSVQETMFIRVLEKTTALVQVTDVPQEGQNSVQRAAQLYRSCHDVFVGKRDELADVKKNLLEAGIAWPAFPGPEINLPRLLLYCSLVLGWDAVFHVIPLSAEGKTILLLNPGRAFFHVIAKWYNTKSEAEFGAYFDVLKAAFGSNENDGADFEETYVVQNLLIEDLSRTYYSPRHSFPRPLNASAYRQKASSWSAALAEFHADEYRGVQLATVVPDYARTFLEFWQEHGERAAHYFASWCTVQVAALYANKHLIVNYHGGSIKRASAYHAAFCLSRTYVLSRDALFANYNVDLVHGNARSKAELLTRSVGDAILRRVQSWTHFSPGIVAIGNWSFPTGVFDAFGDTSDATMGRVYGAEKLDMNESFGANWRKVTKLTRTEDDDEVAASICLLRLFAYFRSAKKLHVLPLALHFPLFDVGLSSVLNYAGLGGQLATAIGSLLASIYESTEEGASAISNLTDCIAEDSLTDGVDEDVAVAESLVTGALVDAYKSDGQVEHQVPALAGRYDAIQLLFMARCFAECQGSDTGNVDGLCDLSLRHVKEFAEAFSCAPGTPLNPVSRCNIP</sequence>
<keyword evidence="4" id="KW-1185">Reference proteome</keyword>
<accession>A0A9J6FL55</accession>
<protein>
    <submittedName>
        <fullName evidence="3">Uncharacterized protein</fullName>
    </submittedName>
</protein>
<feature type="region of interest" description="Disordered" evidence="1">
    <location>
        <begin position="93"/>
        <end position="146"/>
    </location>
</feature>
<evidence type="ECO:0000313" key="4">
    <source>
        <dbReference type="Proteomes" id="UP000821853"/>
    </source>
</evidence>
<dbReference type="VEuPathDB" id="VectorBase:HLOH_050910"/>
<dbReference type="OrthoDB" id="6475849at2759"/>
<feature type="compositionally biased region" description="Basic and acidic residues" evidence="1">
    <location>
        <begin position="100"/>
        <end position="111"/>
    </location>
</feature>
<organism evidence="3 4">
    <name type="scientific">Haemaphysalis longicornis</name>
    <name type="common">Bush tick</name>
    <dbReference type="NCBI Taxonomy" id="44386"/>
    <lineage>
        <taxon>Eukaryota</taxon>
        <taxon>Metazoa</taxon>
        <taxon>Ecdysozoa</taxon>
        <taxon>Arthropoda</taxon>
        <taxon>Chelicerata</taxon>
        <taxon>Arachnida</taxon>
        <taxon>Acari</taxon>
        <taxon>Parasitiformes</taxon>
        <taxon>Ixodida</taxon>
        <taxon>Ixodoidea</taxon>
        <taxon>Ixodidae</taxon>
        <taxon>Haemaphysalinae</taxon>
        <taxon>Haemaphysalis</taxon>
    </lineage>
</organism>
<name>A0A9J6FL55_HAELO</name>
<keyword evidence="2" id="KW-1133">Transmembrane helix</keyword>
<dbReference type="Gene3D" id="3.40.390.10">
    <property type="entry name" value="Collagenase (Catalytic Domain)"/>
    <property type="match status" value="2"/>
</dbReference>
<feature type="transmembrane region" description="Helical" evidence="2">
    <location>
        <begin position="159"/>
        <end position="185"/>
    </location>
</feature>
<dbReference type="Gene3D" id="1.10.1380.10">
    <property type="entry name" value="Neutral endopeptidase , domain2"/>
    <property type="match status" value="1"/>
</dbReference>
<proteinExistence type="predicted"/>
<comment type="caution">
    <text evidence="3">The sequence shown here is derived from an EMBL/GenBank/DDBJ whole genome shotgun (WGS) entry which is preliminary data.</text>
</comment>
<evidence type="ECO:0000256" key="2">
    <source>
        <dbReference type="SAM" id="Phobius"/>
    </source>
</evidence>